<dbReference type="SUPFAM" id="SSF56935">
    <property type="entry name" value="Porins"/>
    <property type="match status" value="1"/>
</dbReference>
<evidence type="ECO:0000256" key="9">
    <source>
        <dbReference type="ARBA" id="ARBA00023170"/>
    </source>
</evidence>
<dbReference type="Pfam" id="PF00593">
    <property type="entry name" value="TonB_dep_Rec_b-barrel"/>
    <property type="match status" value="1"/>
</dbReference>
<evidence type="ECO:0000259" key="16">
    <source>
        <dbReference type="Pfam" id="PF07715"/>
    </source>
</evidence>
<keyword evidence="10 11" id="KW-0998">Cell outer membrane</keyword>
<dbReference type="Proteomes" id="UP000515317">
    <property type="component" value="Chromosome"/>
</dbReference>
<comment type="subcellular location">
    <subcellularLocation>
        <location evidence="1 11">Cell outer membrane</location>
        <topology evidence="1 11">Multi-pass membrane protein</topology>
    </subcellularLocation>
</comment>
<keyword evidence="7 12" id="KW-0798">TonB box</keyword>
<feature type="domain" description="TonB-dependent receptor-like beta-barrel" evidence="15">
    <location>
        <begin position="303"/>
        <end position="752"/>
    </location>
</feature>
<evidence type="ECO:0000313" key="17">
    <source>
        <dbReference type="EMBL" id="BCJ92204.1"/>
    </source>
</evidence>
<dbReference type="InterPro" id="IPR011276">
    <property type="entry name" value="TonB_haem/Hb_rcpt"/>
</dbReference>
<feature type="chain" id="PRO_5027754384" evidence="14">
    <location>
        <begin position="26"/>
        <end position="788"/>
    </location>
</feature>
<organism evidence="17 18">
    <name type="scientific">Terrihabitans soli</name>
    <dbReference type="NCBI Taxonomy" id="708113"/>
    <lineage>
        <taxon>Bacteria</taxon>
        <taxon>Pseudomonadati</taxon>
        <taxon>Pseudomonadota</taxon>
        <taxon>Alphaproteobacteria</taxon>
        <taxon>Hyphomicrobiales</taxon>
        <taxon>Terrihabitans</taxon>
    </lineage>
</organism>
<evidence type="ECO:0000256" key="8">
    <source>
        <dbReference type="ARBA" id="ARBA00023136"/>
    </source>
</evidence>
<dbReference type="NCBIfam" id="TIGR01785">
    <property type="entry name" value="TonB-hemin"/>
    <property type="match status" value="1"/>
</dbReference>
<dbReference type="KEGG" id="tso:IZ6_29390"/>
<evidence type="ECO:0000256" key="2">
    <source>
        <dbReference type="ARBA" id="ARBA00009810"/>
    </source>
</evidence>
<evidence type="ECO:0000256" key="13">
    <source>
        <dbReference type="SAM" id="MobiDB-lite"/>
    </source>
</evidence>
<evidence type="ECO:0000259" key="15">
    <source>
        <dbReference type="Pfam" id="PF00593"/>
    </source>
</evidence>
<dbReference type="InterPro" id="IPR010949">
    <property type="entry name" value="TonB_Hb/transfer/lactofer_rcpt"/>
</dbReference>
<keyword evidence="5 11" id="KW-0812">Transmembrane</keyword>
<dbReference type="GO" id="GO:0015232">
    <property type="term" value="F:heme transmembrane transporter activity"/>
    <property type="evidence" value="ECO:0007669"/>
    <property type="project" value="InterPro"/>
</dbReference>
<dbReference type="PANTHER" id="PTHR30069">
    <property type="entry name" value="TONB-DEPENDENT OUTER MEMBRANE RECEPTOR"/>
    <property type="match status" value="1"/>
</dbReference>
<dbReference type="RefSeq" id="WP_222875797.1">
    <property type="nucleotide sequence ID" value="NZ_AP023361.1"/>
</dbReference>
<evidence type="ECO:0000313" key="18">
    <source>
        <dbReference type="Proteomes" id="UP000515317"/>
    </source>
</evidence>
<dbReference type="Gene3D" id="2.170.130.10">
    <property type="entry name" value="TonB-dependent receptor, plug domain"/>
    <property type="match status" value="1"/>
</dbReference>
<keyword evidence="9 17" id="KW-0675">Receptor</keyword>
<dbReference type="GO" id="GO:0015344">
    <property type="term" value="F:siderophore uptake transmembrane transporter activity"/>
    <property type="evidence" value="ECO:0007669"/>
    <property type="project" value="TreeGrafter"/>
</dbReference>
<dbReference type="InterPro" id="IPR012910">
    <property type="entry name" value="Plug_dom"/>
</dbReference>
<dbReference type="EMBL" id="AP023361">
    <property type="protein sequence ID" value="BCJ92204.1"/>
    <property type="molecule type" value="Genomic_DNA"/>
</dbReference>
<evidence type="ECO:0000256" key="3">
    <source>
        <dbReference type="ARBA" id="ARBA00022448"/>
    </source>
</evidence>
<reference evidence="17 18" key="1">
    <citation type="submission" date="2020-08" db="EMBL/GenBank/DDBJ databases">
        <title>Genome sequence of Rhizobiales bacterium strain IZ6.</title>
        <authorList>
            <person name="Nakai R."/>
            <person name="Naganuma T."/>
        </authorList>
    </citation>
    <scope>NUCLEOTIDE SEQUENCE [LARGE SCALE GENOMIC DNA]</scope>
    <source>
        <strain evidence="17 18">IZ6</strain>
    </source>
</reference>
<gene>
    <name evidence="17" type="ORF">IZ6_29390</name>
</gene>
<keyword evidence="3 11" id="KW-0813">Transport</keyword>
<keyword evidence="18" id="KW-1185">Reference proteome</keyword>
<name>A0A6S6QNU6_9HYPH</name>
<sequence length="788" mass="85454">MYRFSLTSGVALAALIALHAAPASAQQQSTQGQNVELDTINVEGNAKAKGARQGDAQPTVATQAETVLTDRSDRAKLDSRNVNGPTDINRLTPGVSYSETTRSFNVRGLDRMRVSTTIDGIPLPYMDDGARGDGSPGAIGGASSVDFDTLSAVDVVKGSDSSVFGGGMLGGGVRFRTLEPEDILEDGKNFGGITKFAFDSRDESIRGEQALAGRVGNTFVLVQGGYRDGEETENQGNFLGGATSGYVGPNGGTSRTKKNPSEYDQENLLVKLRHYTGTGHMIGITGERFDREENITPLTQSISSYDSNTLNTVESNTRERVSLDYGYDGGGWLDQAEAKLFWQKQDLGDNFTAVRRTTPAGPYRRDNTRETEIFGFNGAALKNIDTDFALHSVSFGAQIYGSKSHQYSYGEDSCPAVPPTPFHNCNFLHSNQSDMPDTDGLIATAFVQDQMAFMNDTVRVTPGVSFNYYSYEPELTDAYAESPAFSANGLPDDSSDVGLSPKLRVEADAFQDVTLFAQYARGFRAPTVNELYLTYGGENTYLRIGNDELETETSHGFDVGMLVGDDIEGGSAKVFYNRYKNFIDDRAYGTPGPGGTVTYTPAETAYLNSLGYNPSDFPLGVTEYFNRANVEIYGAEFEAHRKWENGLFARGQLGAYVGTDIDTDIGLNSIPAAKAILGAGYEQETWGAELILTVAMSRGFTPTVPGGTIPKAGSDLETLASETNSYQLIDFTVWWSPAQLEGLTVRAGAFNLTDETYFEDALDLATTTRKDYFTQPGRNYRVSATYKF</sequence>
<keyword evidence="8 11" id="KW-0472">Membrane</keyword>
<evidence type="ECO:0000256" key="11">
    <source>
        <dbReference type="PROSITE-ProRule" id="PRU01360"/>
    </source>
</evidence>
<dbReference type="InterPro" id="IPR000531">
    <property type="entry name" value="Beta-barrel_TonB"/>
</dbReference>
<evidence type="ECO:0000256" key="5">
    <source>
        <dbReference type="ARBA" id="ARBA00022692"/>
    </source>
</evidence>
<protein>
    <submittedName>
        <fullName evidence="17">TonB-dependent receptor</fullName>
    </submittedName>
</protein>
<evidence type="ECO:0000256" key="12">
    <source>
        <dbReference type="RuleBase" id="RU003357"/>
    </source>
</evidence>
<evidence type="ECO:0000256" key="10">
    <source>
        <dbReference type="ARBA" id="ARBA00023237"/>
    </source>
</evidence>
<accession>A0A6S6QNU6</accession>
<comment type="similarity">
    <text evidence="2 11 12">Belongs to the TonB-dependent receptor family.</text>
</comment>
<dbReference type="NCBIfam" id="TIGR01786">
    <property type="entry name" value="TonB-hemlactrns"/>
    <property type="match status" value="1"/>
</dbReference>
<dbReference type="PANTHER" id="PTHR30069:SF29">
    <property type="entry name" value="HEMOGLOBIN AND HEMOGLOBIN-HAPTOGLOBIN-BINDING PROTEIN 1-RELATED"/>
    <property type="match status" value="1"/>
</dbReference>
<dbReference type="PROSITE" id="PS52016">
    <property type="entry name" value="TONB_DEPENDENT_REC_3"/>
    <property type="match status" value="1"/>
</dbReference>
<evidence type="ECO:0000256" key="1">
    <source>
        <dbReference type="ARBA" id="ARBA00004571"/>
    </source>
</evidence>
<feature type="signal peptide" evidence="14">
    <location>
        <begin position="1"/>
        <end position="25"/>
    </location>
</feature>
<dbReference type="GO" id="GO:0009279">
    <property type="term" value="C:cell outer membrane"/>
    <property type="evidence" value="ECO:0007669"/>
    <property type="project" value="UniProtKB-SubCell"/>
</dbReference>
<dbReference type="InterPro" id="IPR036942">
    <property type="entry name" value="Beta-barrel_TonB_sf"/>
</dbReference>
<proteinExistence type="inferred from homology"/>
<evidence type="ECO:0000256" key="14">
    <source>
        <dbReference type="SAM" id="SignalP"/>
    </source>
</evidence>
<dbReference type="Gene3D" id="2.40.170.20">
    <property type="entry name" value="TonB-dependent receptor, beta-barrel domain"/>
    <property type="match status" value="1"/>
</dbReference>
<evidence type="ECO:0000256" key="7">
    <source>
        <dbReference type="ARBA" id="ARBA00023077"/>
    </source>
</evidence>
<feature type="region of interest" description="Disordered" evidence="13">
    <location>
        <begin position="46"/>
        <end position="94"/>
    </location>
</feature>
<dbReference type="InterPro" id="IPR037066">
    <property type="entry name" value="Plug_dom_sf"/>
</dbReference>
<evidence type="ECO:0000256" key="4">
    <source>
        <dbReference type="ARBA" id="ARBA00022452"/>
    </source>
</evidence>
<keyword evidence="6 14" id="KW-0732">Signal</keyword>
<feature type="compositionally biased region" description="Basic and acidic residues" evidence="13">
    <location>
        <begin position="68"/>
        <end position="79"/>
    </location>
</feature>
<evidence type="ECO:0000256" key="6">
    <source>
        <dbReference type="ARBA" id="ARBA00022729"/>
    </source>
</evidence>
<dbReference type="Pfam" id="PF07715">
    <property type="entry name" value="Plug"/>
    <property type="match status" value="1"/>
</dbReference>
<feature type="region of interest" description="Disordered" evidence="13">
    <location>
        <begin position="238"/>
        <end position="260"/>
    </location>
</feature>
<keyword evidence="4 11" id="KW-1134">Transmembrane beta strand</keyword>
<dbReference type="AlphaFoldDB" id="A0A6S6QNU6"/>
<feature type="domain" description="TonB-dependent receptor plug" evidence="16">
    <location>
        <begin position="73"/>
        <end position="171"/>
    </location>
</feature>
<feature type="compositionally biased region" description="Gly residues" evidence="13">
    <location>
        <begin position="238"/>
        <end position="251"/>
    </location>
</feature>
<dbReference type="GO" id="GO:0044718">
    <property type="term" value="P:siderophore transmembrane transport"/>
    <property type="evidence" value="ECO:0007669"/>
    <property type="project" value="TreeGrafter"/>
</dbReference>
<dbReference type="InterPro" id="IPR039426">
    <property type="entry name" value="TonB-dep_rcpt-like"/>
</dbReference>